<evidence type="ECO:0000256" key="1">
    <source>
        <dbReference type="SAM" id="MobiDB-lite"/>
    </source>
</evidence>
<sequence>MRIEGGTGRPPARVLLRGGPDGWHCVVVDDAGGERRTELPASGTRWSRGGRRDDPEPAWWRQRLADTADGLRRLVGEALTDATFGEFGAEAAISWFAVDEPVEWEGLVTLGEPDPARFPGRVPPFVVTLEPGRGAVLPDAHLLFSTRAADAWATLDAVAELYGAPAPRDAFVCGFAGHRSVRVGRGSLALSTEEGADGVERLAEIVGSRGPGWGGNPELRLRLDGVDLLDDPAADVVTLFRDLGHDVVERGRTARIPAMGLDLHEPDRPDPRTGRFTTASLHFPSAPRLRSAPDVRDTGRISETGRTSRASEES</sequence>
<evidence type="ECO:0000313" key="2">
    <source>
        <dbReference type="EMBL" id="MBE1534973.1"/>
    </source>
</evidence>
<name>A0ABR9JWW8_9ACTN</name>
<proteinExistence type="predicted"/>
<feature type="region of interest" description="Disordered" evidence="1">
    <location>
        <begin position="34"/>
        <end position="54"/>
    </location>
</feature>
<feature type="region of interest" description="Disordered" evidence="1">
    <location>
        <begin position="260"/>
        <end position="314"/>
    </location>
</feature>
<dbReference type="EMBL" id="JADBDZ010000001">
    <property type="protein sequence ID" value="MBE1534973.1"/>
    <property type="molecule type" value="Genomic_DNA"/>
</dbReference>
<feature type="compositionally biased region" description="Basic and acidic residues" evidence="1">
    <location>
        <begin position="291"/>
        <end position="300"/>
    </location>
</feature>
<dbReference type="RefSeq" id="WP_192761259.1">
    <property type="nucleotide sequence ID" value="NZ_JADBDZ010000001.1"/>
</dbReference>
<organism evidence="2 3">
    <name type="scientific">Actinomadura algeriensis</name>
    <dbReference type="NCBI Taxonomy" id="1679523"/>
    <lineage>
        <taxon>Bacteria</taxon>
        <taxon>Bacillati</taxon>
        <taxon>Actinomycetota</taxon>
        <taxon>Actinomycetes</taxon>
        <taxon>Streptosporangiales</taxon>
        <taxon>Thermomonosporaceae</taxon>
        <taxon>Actinomadura</taxon>
    </lineage>
</organism>
<dbReference type="Proteomes" id="UP000627838">
    <property type="component" value="Unassembled WGS sequence"/>
</dbReference>
<comment type="caution">
    <text evidence="2">The sequence shown here is derived from an EMBL/GenBank/DDBJ whole genome shotgun (WGS) entry which is preliminary data.</text>
</comment>
<accession>A0ABR9JWW8</accession>
<feature type="compositionally biased region" description="Basic and acidic residues" evidence="1">
    <location>
        <begin position="262"/>
        <end position="273"/>
    </location>
</feature>
<evidence type="ECO:0000313" key="3">
    <source>
        <dbReference type="Proteomes" id="UP000627838"/>
    </source>
</evidence>
<gene>
    <name evidence="2" type="ORF">H4W34_004806</name>
</gene>
<protein>
    <submittedName>
        <fullName evidence="2">Uncharacterized protein</fullName>
    </submittedName>
</protein>
<reference evidence="2 3" key="1">
    <citation type="submission" date="2020-10" db="EMBL/GenBank/DDBJ databases">
        <title>Sequencing the genomes of 1000 actinobacteria strains.</title>
        <authorList>
            <person name="Klenk H.-P."/>
        </authorList>
    </citation>
    <scope>NUCLEOTIDE SEQUENCE [LARGE SCALE GENOMIC DNA]</scope>
    <source>
        <strain evidence="2 3">DSM 46744</strain>
    </source>
</reference>
<keyword evidence="3" id="KW-1185">Reference proteome</keyword>